<feature type="domain" description="DDH" evidence="5">
    <location>
        <begin position="67"/>
        <end position="209"/>
    </location>
</feature>
<sequence>MKYYLNERSNNNYLTDNLLRDILKVRGIKDISEYCNPKGKYEIDYNKLMNIKEAVECLLKHIENNSNILVVVDSDCDGISSSAVLINYLRKNFKGINLTYKLHTGKQHGLSDDIMPISDNISLVILPDASSNDYDKHRELKDRGIDIIVLDHHEAERISEDAIVVNNQLCDYENKYLSGVGIVYKFLQAIDEELWRNDADNYLDLVALGLIGDSMEVASLETRYYIHKGLNNIKNKQLKALLNKQEYSIKGKINMNNIAFYIVPLINAMIRVGKQEEKELLFRGFVEEYEEFDYKPRGSEEFKKEDIYARVARLCSNTKSRQDKLRNKAFDEVDNIIKLRNKINDKILVVNCTNLVDSGLVGVVAIKIADKYNRPCILLKKAEKDLFGGSGRNTDFNEIKDLKEILNESNMFNLAEGHPQAFGVKIKRDNIENFINYANKKLKDITFDGSTYCVDYIIPFEELTDDFIAQSDVLSDYWGKGVNELKVAITDLDINTSEIQIMGKARNTIKFNIDSIDFIKFQAKNDKLLHLSEGESKNIKIDVVGRLSTNEWNGKKTLQIMVDDYNIL</sequence>
<dbReference type="Gene3D" id="3.10.310.30">
    <property type="match status" value="1"/>
</dbReference>
<evidence type="ECO:0000313" key="7">
    <source>
        <dbReference type="EMBL" id="MBS4893719.1"/>
    </source>
</evidence>
<dbReference type="Proteomes" id="UP000778864">
    <property type="component" value="Unassembled WGS sequence"/>
</dbReference>
<organism evidence="7 8">
    <name type="scientific">Veillonella parvula</name>
    <name type="common">Staphylococcus parvulus</name>
    <dbReference type="NCBI Taxonomy" id="29466"/>
    <lineage>
        <taxon>Bacteria</taxon>
        <taxon>Bacillati</taxon>
        <taxon>Bacillota</taxon>
        <taxon>Negativicutes</taxon>
        <taxon>Veillonellales</taxon>
        <taxon>Veillonellaceae</taxon>
        <taxon>Veillonella</taxon>
    </lineage>
</organism>
<keyword evidence="2" id="KW-0540">Nuclease</keyword>
<dbReference type="InterPro" id="IPR051673">
    <property type="entry name" value="SSDNA_exonuclease_RecJ"/>
</dbReference>
<comment type="caution">
    <text evidence="7">The sequence shown here is derived from an EMBL/GenBank/DDBJ whole genome shotgun (WGS) entry which is preliminary data.</text>
</comment>
<name>A0A942WVJ7_VEIPA</name>
<comment type="similarity">
    <text evidence="1">Belongs to the RecJ family.</text>
</comment>
<dbReference type="Gene3D" id="3.90.1640.30">
    <property type="match status" value="1"/>
</dbReference>
<evidence type="ECO:0000256" key="4">
    <source>
        <dbReference type="ARBA" id="ARBA00022839"/>
    </source>
</evidence>
<dbReference type="Pfam" id="PF17768">
    <property type="entry name" value="RecJ_OB"/>
    <property type="match status" value="1"/>
</dbReference>
<dbReference type="SUPFAM" id="SSF64182">
    <property type="entry name" value="DHH phosphoesterases"/>
    <property type="match status" value="1"/>
</dbReference>
<evidence type="ECO:0000313" key="8">
    <source>
        <dbReference type="Proteomes" id="UP000778864"/>
    </source>
</evidence>
<accession>A0A942WVJ7</accession>
<keyword evidence="4" id="KW-0269">Exonuclease</keyword>
<evidence type="ECO:0000259" key="5">
    <source>
        <dbReference type="Pfam" id="PF01368"/>
    </source>
</evidence>
<dbReference type="InterPro" id="IPR041122">
    <property type="entry name" value="RecJ_OB"/>
</dbReference>
<dbReference type="AlphaFoldDB" id="A0A942WVJ7"/>
<evidence type="ECO:0000256" key="3">
    <source>
        <dbReference type="ARBA" id="ARBA00022801"/>
    </source>
</evidence>
<dbReference type="PANTHER" id="PTHR30255:SF2">
    <property type="entry name" value="SINGLE-STRANDED-DNA-SPECIFIC EXONUCLEASE RECJ"/>
    <property type="match status" value="1"/>
</dbReference>
<dbReference type="InterPro" id="IPR001667">
    <property type="entry name" value="DDH_dom"/>
</dbReference>
<proteinExistence type="inferred from homology"/>
<gene>
    <name evidence="7" type="ORF">KHZ90_08090</name>
</gene>
<evidence type="ECO:0000259" key="6">
    <source>
        <dbReference type="Pfam" id="PF17768"/>
    </source>
</evidence>
<dbReference type="Pfam" id="PF01368">
    <property type="entry name" value="DHH"/>
    <property type="match status" value="1"/>
</dbReference>
<dbReference type="InterPro" id="IPR038763">
    <property type="entry name" value="DHH_sf"/>
</dbReference>
<protein>
    <submittedName>
        <fullName evidence="7">DHH family phosphoesterase</fullName>
    </submittedName>
</protein>
<dbReference type="EMBL" id="JAGZMU010000005">
    <property type="protein sequence ID" value="MBS4893719.1"/>
    <property type="molecule type" value="Genomic_DNA"/>
</dbReference>
<reference evidence="7" key="1">
    <citation type="submission" date="2021-02" db="EMBL/GenBank/DDBJ databases">
        <title>Infant gut strain persistence is associated with maternal origin, phylogeny, and functional potential including surface adhesion and iron acquisition.</title>
        <authorList>
            <person name="Lou Y.C."/>
        </authorList>
    </citation>
    <scope>NUCLEOTIDE SEQUENCE</scope>
    <source>
        <strain evidence="7">L3_108_031G1_dasL3_108_031G1_concoct_20</strain>
    </source>
</reference>
<dbReference type="GO" id="GO:0004527">
    <property type="term" value="F:exonuclease activity"/>
    <property type="evidence" value="ECO:0007669"/>
    <property type="project" value="UniProtKB-KW"/>
</dbReference>
<keyword evidence="3" id="KW-0378">Hydrolase</keyword>
<feature type="domain" description="RecJ OB" evidence="6">
    <location>
        <begin position="454"/>
        <end position="564"/>
    </location>
</feature>
<dbReference type="PANTHER" id="PTHR30255">
    <property type="entry name" value="SINGLE-STRANDED-DNA-SPECIFIC EXONUCLEASE RECJ"/>
    <property type="match status" value="1"/>
</dbReference>
<evidence type="ECO:0000256" key="1">
    <source>
        <dbReference type="ARBA" id="ARBA00005915"/>
    </source>
</evidence>
<evidence type="ECO:0000256" key="2">
    <source>
        <dbReference type="ARBA" id="ARBA00022722"/>
    </source>
</evidence>